<comment type="caution">
    <text evidence="1">The sequence shown here is derived from an EMBL/GenBank/DDBJ whole genome shotgun (WGS) entry which is preliminary data.</text>
</comment>
<dbReference type="EMBL" id="BARV01037445">
    <property type="protein sequence ID" value="GAI50900.1"/>
    <property type="molecule type" value="Genomic_DNA"/>
</dbReference>
<gene>
    <name evidence="1" type="ORF">S06H3_57931</name>
</gene>
<evidence type="ECO:0000313" key="1">
    <source>
        <dbReference type="EMBL" id="GAI50900.1"/>
    </source>
</evidence>
<protein>
    <submittedName>
        <fullName evidence="1">Uncharacterized protein</fullName>
    </submittedName>
</protein>
<name>X1QIR1_9ZZZZ</name>
<reference evidence="1" key="1">
    <citation type="journal article" date="2014" name="Front. Microbiol.">
        <title>High frequency of phylogenetically diverse reductive dehalogenase-homologous genes in deep subseafloor sedimentary metagenomes.</title>
        <authorList>
            <person name="Kawai M."/>
            <person name="Futagami T."/>
            <person name="Toyoda A."/>
            <person name="Takaki Y."/>
            <person name="Nishi S."/>
            <person name="Hori S."/>
            <person name="Arai W."/>
            <person name="Tsubouchi T."/>
            <person name="Morono Y."/>
            <person name="Uchiyama I."/>
            <person name="Ito T."/>
            <person name="Fujiyama A."/>
            <person name="Inagaki F."/>
            <person name="Takami H."/>
        </authorList>
    </citation>
    <scope>NUCLEOTIDE SEQUENCE</scope>
    <source>
        <strain evidence="1">Expedition CK06-06</strain>
    </source>
</reference>
<sequence length="36" mass="4173">MKEKWVLHNFTKSKTKTEEENVKLKGNNKGLEGIRG</sequence>
<accession>X1QIR1</accession>
<dbReference type="AlphaFoldDB" id="X1QIR1"/>
<proteinExistence type="predicted"/>
<organism evidence="1">
    <name type="scientific">marine sediment metagenome</name>
    <dbReference type="NCBI Taxonomy" id="412755"/>
    <lineage>
        <taxon>unclassified sequences</taxon>
        <taxon>metagenomes</taxon>
        <taxon>ecological metagenomes</taxon>
    </lineage>
</organism>
<feature type="non-terminal residue" evidence="1">
    <location>
        <position position="36"/>
    </location>
</feature>